<dbReference type="Pfam" id="PF00560">
    <property type="entry name" value="LRR_1"/>
    <property type="match status" value="5"/>
</dbReference>
<feature type="domain" description="Disease resistance R13L4/SHOC-2-like LRR" evidence="13">
    <location>
        <begin position="46"/>
        <end position="207"/>
    </location>
</feature>
<name>A0A6J0K6S3_RAPSA</name>
<evidence type="ECO:0000259" key="13">
    <source>
        <dbReference type="Pfam" id="PF23598"/>
    </source>
</evidence>
<evidence type="ECO:0000256" key="2">
    <source>
        <dbReference type="ARBA" id="ARBA00009592"/>
    </source>
</evidence>
<dbReference type="Pfam" id="PF23598">
    <property type="entry name" value="LRR_14"/>
    <property type="match status" value="1"/>
</dbReference>
<comment type="similarity">
    <text evidence="2">Belongs to the RLP family.</text>
</comment>
<dbReference type="InterPro" id="IPR003591">
    <property type="entry name" value="Leu-rich_rpt_typical-subtyp"/>
</dbReference>
<dbReference type="FunFam" id="3.80.10.10:FF:000111">
    <property type="entry name" value="LRR receptor-like serine/threonine-protein kinase ERECTA"/>
    <property type="match status" value="1"/>
</dbReference>
<accession>A0A6J0K6S3</accession>
<dbReference type="RefSeq" id="XP_018443181.1">
    <property type="nucleotide sequence ID" value="XM_018587679.2"/>
</dbReference>
<comment type="subcellular location">
    <subcellularLocation>
        <location evidence="1">Cell membrane</location>
        <topology evidence="1">Single-pass type I membrane protein</topology>
    </subcellularLocation>
</comment>
<dbReference type="InterPro" id="IPR032675">
    <property type="entry name" value="LRR_dom_sf"/>
</dbReference>
<dbReference type="AlphaFoldDB" id="A0A6J0K6S3"/>
<evidence type="ECO:0000256" key="5">
    <source>
        <dbReference type="ARBA" id="ARBA00022692"/>
    </source>
</evidence>
<evidence type="ECO:0000256" key="8">
    <source>
        <dbReference type="ARBA" id="ARBA00022989"/>
    </source>
</evidence>
<proteinExistence type="inferred from homology"/>
<protein>
    <submittedName>
        <fullName evidence="15">Receptor-like protein 38</fullName>
    </submittedName>
</protein>
<keyword evidence="6" id="KW-0732">Signal</keyword>
<dbReference type="PRINTS" id="PR00019">
    <property type="entry name" value="LEURICHRPT"/>
</dbReference>
<evidence type="ECO:0000256" key="10">
    <source>
        <dbReference type="ARBA" id="ARBA00023170"/>
    </source>
</evidence>
<evidence type="ECO:0000256" key="12">
    <source>
        <dbReference type="SAM" id="Phobius"/>
    </source>
</evidence>
<keyword evidence="10" id="KW-0675">Receptor</keyword>
<keyword evidence="5 12" id="KW-0812">Transmembrane</keyword>
<dbReference type="PROSITE" id="PS51450">
    <property type="entry name" value="LRR"/>
    <property type="match status" value="1"/>
</dbReference>
<evidence type="ECO:0000256" key="4">
    <source>
        <dbReference type="ARBA" id="ARBA00022614"/>
    </source>
</evidence>
<dbReference type="FunFam" id="3.80.10.10:FF:000041">
    <property type="entry name" value="LRR receptor-like serine/threonine-protein kinase ERECTA"/>
    <property type="match status" value="1"/>
</dbReference>
<evidence type="ECO:0000256" key="7">
    <source>
        <dbReference type="ARBA" id="ARBA00022737"/>
    </source>
</evidence>
<dbReference type="Proteomes" id="UP000504610">
    <property type="component" value="Chromosome 1"/>
</dbReference>
<keyword evidence="14" id="KW-1185">Reference proteome</keyword>
<dbReference type="InterPro" id="IPR055414">
    <property type="entry name" value="LRR_R13L4/SHOC2-like"/>
</dbReference>
<dbReference type="PANTHER" id="PTHR27004:SF438">
    <property type="entry name" value="RECEPTOR-LIKE PROTEIN 36-RELATED"/>
    <property type="match status" value="1"/>
</dbReference>
<sequence>MHQSQTHVLLLKPLQVGGTRAVITVPGKVSHARLIPMSLKGEIPSSFGSLSHLMQLDLSHNELRGEIPSSIGNLSRLTVLDLSMNGLIGEVPPSIGNLNQLKVMSFQSNNLSGNIPSSFANLNKLSELSLRDNQFSGGDFSLILPNLTSLSQLYLNNNHLKSTLPYNMSGLHNLVDFDASENSFVGIVPTSLFTIPSLKEVSLKGNQFKGPLEFGNASSEFYFLELCYNNFYGPIPEHKTGLLKLQILDLSHNSFTGSIPGSISKLVSLNDLDLSYNKLEGQVPSFLWGLESFTLSHNSFSSVEEVLQVVVNGSRSGSVSFLAPIFCNFDLGSNSLRGLFPRQICTCTSLYFLDLSNNHFTGSIPSCLMNCTAYVHIINLRNNSLRGFLPDIFTNATSLRSLDVSHNQLAGKLPKSLINCKSMEYLSLKENKFKDTFPSWLSSLGLLRVLFLRSNALYGPISSHLGFPSLRVIDISNNSFNGTLPQDYFVNWREMSTVWVEGLGFMPDHTMGDDNMYTTYIGKVYIYKDSMDMVYKGVVTEFPQIFLGYKAIDFSGNKFTGQIPKSIGFLKDLRHVNFSRNAFTGSIPSSLANITNLEALDLSHNKLSGTIPRDLARLSFLSYVDFSHNFLQGPVPRSTQIQTQNCSSFEDNPGLYGLEEICGEIHVPDPTSGNSQQSEEFSSEESEEVLNWIAAAVAYGPGVFCGLVIGYIFFTSHKHIWFMEKFGGIIKVR</sequence>
<keyword evidence="9 12" id="KW-0472">Membrane</keyword>
<keyword evidence="7" id="KW-0677">Repeat</keyword>
<dbReference type="OrthoDB" id="1070245at2759"/>
<gene>
    <name evidence="15" type="primary">LOC108815020</name>
</gene>
<reference evidence="14" key="1">
    <citation type="journal article" date="2019" name="Database">
        <title>The radish genome database (RadishGD): an integrated information resource for radish genomics.</title>
        <authorList>
            <person name="Yu H.J."/>
            <person name="Baek S."/>
            <person name="Lee Y.J."/>
            <person name="Cho A."/>
            <person name="Mun J.H."/>
        </authorList>
    </citation>
    <scope>NUCLEOTIDE SEQUENCE [LARGE SCALE GENOMIC DNA]</scope>
    <source>
        <strain evidence="14">cv. WK10039</strain>
    </source>
</reference>
<dbReference type="SMART" id="SM00369">
    <property type="entry name" value="LRR_TYP"/>
    <property type="match status" value="8"/>
</dbReference>
<feature type="transmembrane region" description="Helical" evidence="12">
    <location>
        <begin position="692"/>
        <end position="714"/>
    </location>
</feature>
<keyword evidence="11" id="KW-0325">Glycoprotein</keyword>
<dbReference type="SMART" id="SM00365">
    <property type="entry name" value="LRR_SD22"/>
    <property type="match status" value="6"/>
</dbReference>
<dbReference type="FunFam" id="3.80.10.10:FF:000095">
    <property type="entry name" value="LRR receptor-like serine/threonine-protein kinase GSO1"/>
    <property type="match status" value="1"/>
</dbReference>
<dbReference type="PANTHER" id="PTHR27004">
    <property type="entry name" value="RECEPTOR-LIKE PROTEIN 12 ISOFORM X1"/>
    <property type="match status" value="1"/>
</dbReference>
<dbReference type="GO" id="GO:0005886">
    <property type="term" value="C:plasma membrane"/>
    <property type="evidence" value="ECO:0007669"/>
    <property type="project" value="UniProtKB-SubCell"/>
</dbReference>
<keyword evidence="4" id="KW-0433">Leucine-rich repeat</keyword>
<dbReference type="KEGG" id="rsz:108815020"/>
<keyword evidence="8 12" id="KW-1133">Transmembrane helix</keyword>
<dbReference type="SUPFAM" id="SSF52058">
    <property type="entry name" value="L domain-like"/>
    <property type="match status" value="2"/>
</dbReference>
<evidence type="ECO:0000256" key="6">
    <source>
        <dbReference type="ARBA" id="ARBA00022729"/>
    </source>
</evidence>
<dbReference type="Pfam" id="PF13855">
    <property type="entry name" value="LRR_8"/>
    <property type="match status" value="1"/>
</dbReference>
<dbReference type="GeneID" id="108815020"/>
<evidence type="ECO:0000313" key="14">
    <source>
        <dbReference type="Proteomes" id="UP000504610"/>
    </source>
</evidence>
<evidence type="ECO:0000256" key="9">
    <source>
        <dbReference type="ARBA" id="ARBA00023136"/>
    </source>
</evidence>
<keyword evidence="3" id="KW-1003">Cell membrane</keyword>
<evidence type="ECO:0000313" key="15">
    <source>
        <dbReference type="RefSeq" id="XP_018443181.1"/>
    </source>
</evidence>
<evidence type="ECO:0000256" key="11">
    <source>
        <dbReference type="ARBA" id="ARBA00023180"/>
    </source>
</evidence>
<dbReference type="InterPro" id="IPR001611">
    <property type="entry name" value="Leu-rich_rpt"/>
</dbReference>
<dbReference type="Gene3D" id="3.80.10.10">
    <property type="entry name" value="Ribonuclease Inhibitor"/>
    <property type="match status" value="4"/>
</dbReference>
<evidence type="ECO:0000256" key="1">
    <source>
        <dbReference type="ARBA" id="ARBA00004251"/>
    </source>
</evidence>
<reference evidence="15" key="2">
    <citation type="submission" date="2025-08" db="UniProtKB">
        <authorList>
            <consortium name="RefSeq"/>
        </authorList>
    </citation>
    <scope>IDENTIFICATION</scope>
    <source>
        <tissue evidence="15">Leaf</tissue>
    </source>
</reference>
<organism evidence="14 15">
    <name type="scientific">Raphanus sativus</name>
    <name type="common">Radish</name>
    <name type="synonym">Raphanus raphanistrum var. sativus</name>
    <dbReference type="NCBI Taxonomy" id="3726"/>
    <lineage>
        <taxon>Eukaryota</taxon>
        <taxon>Viridiplantae</taxon>
        <taxon>Streptophyta</taxon>
        <taxon>Embryophyta</taxon>
        <taxon>Tracheophyta</taxon>
        <taxon>Spermatophyta</taxon>
        <taxon>Magnoliopsida</taxon>
        <taxon>eudicotyledons</taxon>
        <taxon>Gunneridae</taxon>
        <taxon>Pentapetalae</taxon>
        <taxon>rosids</taxon>
        <taxon>malvids</taxon>
        <taxon>Brassicales</taxon>
        <taxon>Brassicaceae</taxon>
        <taxon>Brassiceae</taxon>
        <taxon>Raphanus</taxon>
    </lineage>
</organism>
<evidence type="ECO:0000256" key="3">
    <source>
        <dbReference type="ARBA" id="ARBA00022475"/>
    </source>
</evidence>